<protein>
    <recommendedName>
        <fullName evidence="1">site-specific DNA-methyltransferase (adenine-specific)</fullName>
        <ecNumber evidence="1">2.1.1.72</ecNumber>
    </recommendedName>
</protein>
<dbReference type="InterPro" id="IPR023135">
    <property type="entry name" value="N6_DNA_MeTrfase_TaqI_C"/>
</dbReference>
<dbReference type="Pfam" id="PF02384">
    <property type="entry name" value="N6_Mtase"/>
    <property type="match status" value="1"/>
</dbReference>
<dbReference type="Gene3D" id="3.40.50.150">
    <property type="entry name" value="Vaccinia Virus protein VP39"/>
    <property type="match status" value="1"/>
</dbReference>
<dbReference type="GO" id="GO:0009007">
    <property type="term" value="F:site-specific DNA-methyltransferase (adenine-specific) activity"/>
    <property type="evidence" value="ECO:0007669"/>
    <property type="project" value="UniProtKB-EC"/>
</dbReference>
<dbReference type="AlphaFoldDB" id="A0A5J4KHH4"/>
<proteinExistence type="predicted"/>
<comment type="catalytic activity">
    <reaction evidence="4">
        <text>a 2'-deoxyadenosine in DNA + S-adenosyl-L-methionine = an N(6)-methyl-2'-deoxyadenosine in DNA + S-adenosyl-L-homocysteine + H(+)</text>
        <dbReference type="Rhea" id="RHEA:15197"/>
        <dbReference type="Rhea" id="RHEA-COMP:12418"/>
        <dbReference type="Rhea" id="RHEA-COMP:12419"/>
        <dbReference type="ChEBI" id="CHEBI:15378"/>
        <dbReference type="ChEBI" id="CHEBI:57856"/>
        <dbReference type="ChEBI" id="CHEBI:59789"/>
        <dbReference type="ChEBI" id="CHEBI:90615"/>
        <dbReference type="ChEBI" id="CHEBI:90616"/>
        <dbReference type="EC" id="2.1.1.72"/>
    </reaction>
</comment>
<dbReference type="PANTHER" id="PTHR33841:SF1">
    <property type="entry name" value="DNA METHYLTRANSFERASE A"/>
    <property type="match status" value="1"/>
</dbReference>
<keyword evidence="8" id="KW-1185">Reference proteome</keyword>
<gene>
    <name evidence="7" type="ORF">KDW_12470</name>
</gene>
<dbReference type="Pfam" id="PF12950">
    <property type="entry name" value="TaqI_C"/>
    <property type="match status" value="1"/>
</dbReference>
<evidence type="ECO:0000313" key="8">
    <source>
        <dbReference type="Proteomes" id="UP000326912"/>
    </source>
</evidence>
<keyword evidence="2" id="KW-0489">Methyltransferase</keyword>
<dbReference type="GO" id="GO:0008170">
    <property type="term" value="F:N-methyltransferase activity"/>
    <property type="evidence" value="ECO:0007669"/>
    <property type="project" value="InterPro"/>
</dbReference>
<feature type="domain" description="DNA methylase adenine-specific" evidence="5">
    <location>
        <begin position="11"/>
        <end position="233"/>
    </location>
</feature>
<name>A0A5J4KHH4_9CHLR</name>
<evidence type="ECO:0000256" key="4">
    <source>
        <dbReference type="ARBA" id="ARBA00047942"/>
    </source>
</evidence>
<evidence type="ECO:0000256" key="3">
    <source>
        <dbReference type="ARBA" id="ARBA00022679"/>
    </source>
</evidence>
<keyword evidence="3" id="KW-0808">Transferase</keyword>
<dbReference type="Proteomes" id="UP000326912">
    <property type="component" value="Unassembled WGS sequence"/>
</dbReference>
<comment type="caution">
    <text evidence="7">The sequence shown here is derived from an EMBL/GenBank/DDBJ whole genome shotgun (WGS) entry which is preliminary data.</text>
</comment>
<reference evidence="7 8" key="1">
    <citation type="submission" date="2019-10" db="EMBL/GenBank/DDBJ databases">
        <title>Dictyobacter vulcani sp. nov., within the class Ktedonobacteria, isolated from soil of volcanic Mt. Zao.</title>
        <authorList>
            <person name="Zheng Y."/>
            <person name="Wang C.M."/>
            <person name="Sakai Y."/>
            <person name="Abe K."/>
            <person name="Yokota A."/>
            <person name="Yabe S."/>
        </authorList>
    </citation>
    <scope>NUCLEOTIDE SEQUENCE [LARGE SCALE GENOMIC DNA]</scope>
    <source>
        <strain evidence="7 8">W12</strain>
    </source>
</reference>
<dbReference type="PANTHER" id="PTHR33841">
    <property type="entry name" value="DNA METHYLTRANSFERASE YEEA-RELATED"/>
    <property type="match status" value="1"/>
</dbReference>
<dbReference type="EC" id="2.1.1.72" evidence="1"/>
<dbReference type="Gene3D" id="3.90.220.10">
    <property type="entry name" value="Adenine-n6-DNA-methyltransferase Taqi, Chain A, domain 2"/>
    <property type="match status" value="1"/>
</dbReference>
<dbReference type="EMBL" id="BKZW01000001">
    <property type="protein sequence ID" value="GER87085.1"/>
    <property type="molecule type" value="Genomic_DNA"/>
</dbReference>
<evidence type="ECO:0000256" key="2">
    <source>
        <dbReference type="ARBA" id="ARBA00022603"/>
    </source>
</evidence>
<dbReference type="InterPro" id="IPR029063">
    <property type="entry name" value="SAM-dependent_MTases_sf"/>
</dbReference>
<dbReference type="InterPro" id="IPR003356">
    <property type="entry name" value="DNA_methylase_A-5"/>
</dbReference>
<feature type="domain" description="TaqI-like C-terminal specificity" evidence="6">
    <location>
        <begin position="368"/>
        <end position="492"/>
    </location>
</feature>
<dbReference type="GO" id="GO:0032259">
    <property type="term" value="P:methylation"/>
    <property type="evidence" value="ECO:0007669"/>
    <property type="project" value="UniProtKB-KW"/>
</dbReference>
<dbReference type="CDD" id="cd02440">
    <property type="entry name" value="AdoMet_MTases"/>
    <property type="match status" value="1"/>
</dbReference>
<dbReference type="PRINTS" id="PR00507">
    <property type="entry name" value="N12N6MTFRASE"/>
</dbReference>
<organism evidence="7 8">
    <name type="scientific">Dictyobacter vulcani</name>
    <dbReference type="NCBI Taxonomy" id="2607529"/>
    <lineage>
        <taxon>Bacteria</taxon>
        <taxon>Bacillati</taxon>
        <taxon>Chloroflexota</taxon>
        <taxon>Ktedonobacteria</taxon>
        <taxon>Ktedonobacterales</taxon>
        <taxon>Dictyobacteraceae</taxon>
        <taxon>Dictyobacter</taxon>
    </lineage>
</organism>
<evidence type="ECO:0000313" key="7">
    <source>
        <dbReference type="EMBL" id="GER87085.1"/>
    </source>
</evidence>
<evidence type="ECO:0000256" key="1">
    <source>
        <dbReference type="ARBA" id="ARBA00011900"/>
    </source>
</evidence>
<accession>A0A5J4KHH4</accession>
<dbReference type="InterPro" id="IPR050953">
    <property type="entry name" value="N4_N6_ade-DNA_methylase"/>
</dbReference>
<dbReference type="InterPro" id="IPR025931">
    <property type="entry name" value="TaqI_C"/>
</dbReference>
<evidence type="ECO:0000259" key="5">
    <source>
        <dbReference type="Pfam" id="PF02384"/>
    </source>
</evidence>
<sequence>MTQKHNLLHWYEASLPQRERKARGHFSTPPRLVEQILDACGYTPDKDLSQLRVLDPACGSGNFLAGATRRLLTYGQRANRSALQSARSIKKNIWGFDPDPIACTLAELQLHATFTDSYPDSQALRHTHIHQADGLAFPWQHHSNIDLFLANPPYLAAKNIDLSGYRSTHQRGQADSYLLFLRLALQVVKPAGWIGLVLPDPVLARANAARERELLLSETTIHHIWHLADVFAAYVGAVVIIAQKTPPNHLHHISWQRSRWSDTASPPPTINSNELALEVAATVSQSLLSQQPGAELRYLLSSITGTLVERLQHQIHQPVKNGEVRRLGCMGEYVMIRRGEELGKDNPLLTANPPTTQQSAWRPVLRGGIDVHPYEIPRARYWIASEQIAKPLDRYLAPKLLLVKSSGRLQATLDLHGHIVLQTLYILQLAETWSDTQANEPGRPAFSTEEELYFLLALLNSRILQEYMYTLHTAYKLVQPQIEQHVLAQLPIPINTAYTEKVQIIDRAKLLMHACDKASSVVELKIQNLELYEEQERAICVLYETALEKMQALDLPRSGIDEGVSLYG</sequence>
<dbReference type="GO" id="GO:0003677">
    <property type="term" value="F:DNA binding"/>
    <property type="evidence" value="ECO:0007669"/>
    <property type="project" value="InterPro"/>
</dbReference>
<dbReference type="SUPFAM" id="SSF53335">
    <property type="entry name" value="S-adenosyl-L-methionine-dependent methyltransferases"/>
    <property type="match status" value="1"/>
</dbReference>
<evidence type="ECO:0000259" key="6">
    <source>
        <dbReference type="Pfam" id="PF12950"/>
    </source>
</evidence>